<comment type="caution">
    <text evidence="2">The sequence shown here is derived from an EMBL/GenBank/DDBJ whole genome shotgun (WGS) entry which is preliminary data.</text>
</comment>
<gene>
    <name evidence="2" type="ORF">FSP39_007969</name>
</gene>
<keyword evidence="1" id="KW-1133">Transmembrane helix</keyword>
<feature type="transmembrane region" description="Helical" evidence="1">
    <location>
        <begin position="144"/>
        <end position="169"/>
    </location>
</feature>
<dbReference type="Proteomes" id="UP001186944">
    <property type="component" value="Unassembled WGS sequence"/>
</dbReference>
<keyword evidence="1" id="KW-0472">Membrane</keyword>
<name>A0AA88YN25_PINIB</name>
<sequence length="188" mass="20880">MDVLNATDNSFNRFNGSDHHVIYLDTSSNIACSRSSNVVDSSTESSNIEGKNNSTENIYGNSSIPCQNCSTTLINCSQNATQTNETTNSTSDNQLEELQKPSYISQTNNSIEISVSSIDNDNSHPNYDYLYHEVPGDDSNLHDYMIAVIVSLCVAIFAVIAVISTFFLLEFLSRRKQLRNTKIRPFVS</sequence>
<evidence type="ECO:0000256" key="1">
    <source>
        <dbReference type="SAM" id="Phobius"/>
    </source>
</evidence>
<reference evidence="2" key="1">
    <citation type="submission" date="2019-08" db="EMBL/GenBank/DDBJ databases">
        <title>The improved chromosome-level genome for the pearl oyster Pinctada fucata martensii using PacBio sequencing and Hi-C.</title>
        <authorList>
            <person name="Zheng Z."/>
        </authorList>
    </citation>
    <scope>NUCLEOTIDE SEQUENCE</scope>
    <source>
        <strain evidence="2">ZZ-2019</strain>
        <tissue evidence="2">Adductor muscle</tissue>
    </source>
</reference>
<organism evidence="2 3">
    <name type="scientific">Pinctada imbricata</name>
    <name type="common">Atlantic pearl-oyster</name>
    <name type="synonym">Pinctada martensii</name>
    <dbReference type="NCBI Taxonomy" id="66713"/>
    <lineage>
        <taxon>Eukaryota</taxon>
        <taxon>Metazoa</taxon>
        <taxon>Spiralia</taxon>
        <taxon>Lophotrochozoa</taxon>
        <taxon>Mollusca</taxon>
        <taxon>Bivalvia</taxon>
        <taxon>Autobranchia</taxon>
        <taxon>Pteriomorphia</taxon>
        <taxon>Pterioida</taxon>
        <taxon>Pterioidea</taxon>
        <taxon>Pteriidae</taxon>
        <taxon>Pinctada</taxon>
    </lineage>
</organism>
<dbReference type="AlphaFoldDB" id="A0AA88YN25"/>
<protein>
    <submittedName>
        <fullName evidence="2">Uncharacterized protein</fullName>
    </submittedName>
</protein>
<dbReference type="EMBL" id="VSWD01000005">
    <property type="protein sequence ID" value="KAK3101994.1"/>
    <property type="molecule type" value="Genomic_DNA"/>
</dbReference>
<evidence type="ECO:0000313" key="3">
    <source>
        <dbReference type="Proteomes" id="UP001186944"/>
    </source>
</evidence>
<evidence type="ECO:0000313" key="2">
    <source>
        <dbReference type="EMBL" id="KAK3101994.1"/>
    </source>
</evidence>
<proteinExistence type="predicted"/>
<keyword evidence="1" id="KW-0812">Transmembrane</keyword>
<keyword evidence="3" id="KW-1185">Reference proteome</keyword>
<accession>A0AA88YN25</accession>